<accession>A0A0F3GKR0</accession>
<evidence type="ECO:0000256" key="4">
    <source>
        <dbReference type="ARBA" id="ARBA00022989"/>
    </source>
</evidence>
<keyword evidence="3 7" id="KW-0812">Transmembrane</keyword>
<evidence type="ECO:0000313" key="10">
    <source>
        <dbReference type="Proteomes" id="UP000033423"/>
    </source>
</evidence>
<reference evidence="9 10" key="1">
    <citation type="submission" date="2015-02" db="EMBL/GenBank/DDBJ databases">
        <title>Single-cell genomics of uncultivated deep-branching MTB reveals a conserved set of magnetosome genes.</title>
        <authorList>
            <person name="Kolinko S."/>
            <person name="Richter M."/>
            <person name="Glockner F.O."/>
            <person name="Brachmann A."/>
            <person name="Schuler D."/>
        </authorList>
    </citation>
    <scope>NUCLEOTIDE SEQUENCE [LARGE SCALE GENOMIC DNA]</scope>
    <source>
        <strain evidence="9">TM-1</strain>
    </source>
</reference>
<dbReference type="Proteomes" id="UP000033423">
    <property type="component" value="Unassembled WGS sequence"/>
</dbReference>
<keyword evidence="10" id="KW-1185">Reference proteome</keyword>
<dbReference type="Pfam" id="PF02203">
    <property type="entry name" value="TarH"/>
    <property type="match status" value="1"/>
</dbReference>
<evidence type="ECO:0000259" key="8">
    <source>
        <dbReference type="Pfam" id="PF02203"/>
    </source>
</evidence>
<sequence>MKCPNPKCGRDIAKPKKFCPYCQTPKPEKIAKRIAQIEENINKIGELWKEYTSSFMTPEEKTLADKFASERAKLRDEGFKPVMEALRAGKIEEATKLNEDRVRPMAVPVAASIDALKQLQVDEAKKLYDNSLKEYESSRNMAIGAIVLGLISAMLFALWIINSIVKPLNEGVSIATSLAGGRPHRNDRRLQQG</sequence>
<evidence type="ECO:0000256" key="5">
    <source>
        <dbReference type="ARBA" id="ARBA00023136"/>
    </source>
</evidence>
<evidence type="ECO:0000256" key="2">
    <source>
        <dbReference type="ARBA" id="ARBA00022475"/>
    </source>
</evidence>
<dbReference type="InterPro" id="IPR047347">
    <property type="entry name" value="YvaQ-like_sensor"/>
</dbReference>
<keyword evidence="4 7" id="KW-1133">Transmembrane helix</keyword>
<evidence type="ECO:0000256" key="3">
    <source>
        <dbReference type="ARBA" id="ARBA00022692"/>
    </source>
</evidence>
<dbReference type="Gene3D" id="6.10.340.10">
    <property type="match status" value="1"/>
</dbReference>
<dbReference type="InterPro" id="IPR003122">
    <property type="entry name" value="Tar_rcpt_lig-bd"/>
</dbReference>
<dbReference type="EMBL" id="LACI01002289">
    <property type="protein sequence ID" value="KJU82510.1"/>
    <property type="molecule type" value="Genomic_DNA"/>
</dbReference>
<keyword evidence="6" id="KW-0807">Transducer</keyword>
<keyword evidence="5 7" id="KW-0472">Membrane</keyword>
<evidence type="ECO:0000313" key="9">
    <source>
        <dbReference type="EMBL" id="KJU82510.1"/>
    </source>
</evidence>
<organism evidence="9 10">
    <name type="scientific">Candidatus Magnetobacterium bavaricum</name>
    <dbReference type="NCBI Taxonomy" id="29290"/>
    <lineage>
        <taxon>Bacteria</taxon>
        <taxon>Pseudomonadati</taxon>
        <taxon>Nitrospirota</taxon>
        <taxon>Thermodesulfovibrionia</taxon>
        <taxon>Thermodesulfovibrionales</taxon>
        <taxon>Candidatus Magnetobacteriaceae</taxon>
        <taxon>Candidatus Magnetobacterium</taxon>
    </lineage>
</organism>
<feature type="transmembrane region" description="Helical" evidence="7">
    <location>
        <begin position="141"/>
        <end position="161"/>
    </location>
</feature>
<keyword evidence="2" id="KW-1003">Cell membrane</keyword>
<feature type="domain" description="Chemotaxis methyl-accepting receptor Tar-related ligand-binding" evidence="8">
    <location>
        <begin position="25"/>
        <end position="124"/>
    </location>
</feature>
<comment type="caution">
    <text evidence="9">The sequence shown here is derived from an EMBL/GenBank/DDBJ whole genome shotgun (WGS) entry which is preliminary data.</text>
</comment>
<comment type="subcellular location">
    <subcellularLocation>
        <location evidence="1">Cell membrane</location>
    </subcellularLocation>
</comment>
<dbReference type="AlphaFoldDB" id="A0A0F3GKR0"/>
<evidence type="ECO:0000256" key="1">
    <source>
        <dbReference type="ARBA" id="ARBA00004236"/>
    </source>
</evidence>
<protein>
    <submittedName>
        <fullName evidence="9">Methyl-accepting chemotaxis protein</fullName>
    </submittedName>
</protein>
<proteinExistence type="predicted"/>
<evidence type="ECO:0000256" key="6">
    <source>
        <dbReference type="ARBA" id="ARBA00023224"/>
    </source>
</evidence>
<dbReference type="CDD" id="cd19411">
    <property type="entry name" value="MCP2201-like_sensor"/>
    <property type="match status" value="1"/>
</dbReference>
<name>A0A0F3GKR0_9BACT</name>
<dbReference type="GO" id="GO:0006935">
    <property type="term" value="P:chemotaxis"/>
    <property type="evidence" value="ECO:0007669"/>
    <property type="project" value="InterPro"/>
</dbReference>
<gene>
    <name evidence="9" type="ORF">MBAV_005295</name>
</gene>
<evidence type="ECO:0000256" key="7">
    <source>
        <dbReference type="SAM" id="Phobius"/>
    </source>
</evidence>
<dbReference type="GO" id="GO:0007165">
    <property type="term" value="P:signal transduction"/>
    <property type="evidence" value="ECO:0007669"/>
    <property type="project" value="UniProtKB-KW"/>
</dbReference>
<dbReference type="GO" id="GO:0005886">
    <property type="term" value="C:plasma membrane"/>
    <property type="evidence" value="ECO:0007669"/>
    <property type="project" value="UniProtKB-SubCell"/>
</dbReference>